<accession>A0ABR1F2K2</accession>
<evidence type="ECO:0000256" key="1">
    <source>
        <dbReference type="SAM" id="SignalP"/>
    </source>
</evidence>
<feature type="signal peptide" evidence="1">
    <location>
        <begin position="1"/>
        <end position="18"/>
    </location>
</feature>
<dbReference type="RefSeq" id="XP_064767097.1">
    <property type="nucleotide sequence ID" value="XM_064911163.1"/>
</dbReference>
<evidence type="ECO:0000313" key="2">
    <source>
        <dbReference type="EMBL" id="KAK7204064.1"/>
    </source>
</evidence>
<dbReference type="GeneID" id="90036675"/>
<organism evidence="2 3">
    <name type="scientific">Myxozyma melibiosi</name>
    <dbReference type="NCBI Taxonomy" id="54550"/>
    <lineage>
        <taxon>Eukaryota</taxon>
        <taxon>Fungi</taxon>
        <taxon>Dikarya</taxon>
        <taxon>Ascomycota</taxon>
        <taxon>Saccharomycotina</taxon>
        <taxon>Lipomycetes</taxon>
        <taxon>Lipomycetales</taxon>
        <taxon>Lipomycetaceae</taxon>
        <taxon>Myxozyma</taxon>
    </lineage>
</organism>
<feature type="chain" id="PRO_5046733399" evidence="1">
    <location>
        <begin position="19"/>
        <end position="166"/>
    </location>
</feature>
<reference evidence="2 3" key="1">
    <citation type="submission" date="2024-03" db="EMBL/GenBank/DDBJ databases">
        <title>Genome-scale model development and genomic sequencing of the oleaginous clade Lipomyces.</title>
        <authorList>
            <consortium name="Lawrence Berkeley National Laboratory"/>
            <person name="Czajka J.J."/>
            <person name="Han Y."/>
            <person name="Kim J."/>
            <person name="Mondo S.J."/>
            <person name="Hofstad B.A."/>
            <person name="Robles A."/>
            <person name="Haridas S."/>
            <person name="Riley R."/>
            <person name="LaButti K."/>
            <person name="Pangilinan J."/>
            <person name="Andreopoulos W."/>
            <person name="Lipzen A."/>
            <person name="Yan J."/>
            <person name="Wang M."/>
            <person name="Ng V."/>
            <person name="Grigoriev I.V."/>
            <person name="Spatafora J.W."/>
            <person name="Magnuson J.K."/>
            <person name="Baker S.E."/>
            <person name="Pomraning K.R."/>
        </authorList>
    </citation>
    <scope>NUCLEOTIDE SEQUENCE [LARGE SCALE GENOMIC DNA]</scope>
    <source>
        <strain evidence="2 3">Phaff 52-87</strain>
    </source>
</reference>
<keyword evidence="1" id="KW-0732">Signal</keyword>
<gene>
    <name evidence="2" type="ORF">BZA70DRAFT_268477</name>
</gene>
<name>A0ABR1F2K2_9ASCO</name>
<sequence>MQFSILLLISSLLVGSLAAPFANFTSIATIENTTIADSSSTVLDEASTKPIVIPVITPPDLNLTEPILIKRDVVAPLEDETVASVKATVANNESVKPIVIPVITPPGLNLTGPALSKRAVNDTLFYSDVKKREVGPELNETTVAYLRRRAVEGGVKLSWNVTSSAV</sequence>
<dbReference type="EMBL" id="JBBJBU010000009">
    <property type="protein sequence ID" value="KAK7204064.1"/>
    <property type="molecule type" value="Genomic_DNA"/>
</dbReference>
<comment type="caution">
    <text evidence="2">The sequence shown here is derived from an EMBL/GenBank/DDBJ whole genome shotgun (WGS) entry which is preliminary data.</text>
</comment>
<evidence type="ECO:0000313" key="3">
    <source>
        <dbReference type="Proteomes" id="UP001498771"/>
    </source>
</evidence>
<proteinExistence type="predicted"/>
<dbReference type="Proteomes" id="UP001498771">
    <property type="component" value="Unassembled WGS sequence"/>
</dbReference>
<keyword evidence="3" id="KW-1185">Reference proteome</keyword>
<protein>
    <submittedName>
        <fullName evidence="2">Uncharacterized protein</fullName>
    </submittedName>
</protein>